<dbReference type="RefSeq" id="WP_144279827.1">
    <property type="nucleotide sequence ID" value="NZ_CP041730.1"/>
</dbReference>
<dbReference type="PANTHER" id="PTHR30543:SF21">
    <property type="entry name" value="NAD(P)H-DEPENDENT FMN REDUCTASE LOT6"/>
    <property type="match status" value="1"/>
</dbReference>
<dbReference type="GO" id="GO:0005829">
    <property type="term" value="C:cytosol"/>
    <property type="evidence" value="ECO:0007669"/>
    <property type="project" value="TreeGrafter"/>
</dbReference>
<dbReference type="KEGG" id="cari:FNU76_19940"/>
<dbReference type="Pfam" id="PF03358">
    <property type="entry name" value="FMN_red"/>
    <property type="match status" value="1"/>
</dbReference>
<dbReference type="AlphaFoldDB" id="A0A516SJX2"/>
<feature type="domain" description="NADPH-dependent FMN reductase-like" evidence="1">
    <location>
        <begin position="3"/>
        <end position="153"/>
    </location>
</feature>
<evidence type="ECO:0000313" key="3">
    <source>
        <dbReference type="Proteomes" id="UP000317550"/>
    </source>
</evidence>
<keyword evidence="3" id="KW-1185">Reference proteome</keyword>
<dbReference type="OrthoDB" id="9812295at2"/>
<dbReference type="InterPro" id="IPR050712">
    <property type="entry name" value="NAD(P)H-dep_reductase"/>
</dbReference>
<organism evidence="2 3">
    <name type="scientific">Chitinimonas arctica</name>
    <dbReference type="NCBI Taxonomy" id="2594795"/>
    <lineage>
        <taxon>Bacteria</taxon>
        <taxon>Pseudomonadati</taxon>
        <taxon>Pseudomonadota</taxon>
        <taxon>Betaproteobacteria</taxon>
        <taxon>Neisseriales</taxon>
        <taxon>Chitinibacteraceae</taxon>
        <taxon>Chitinimonas</taxon>
    </lineage>
</organism>
<dbReference type="Gene3D" id="3.40.50.360">
    <property type="match status" value="1"/>
</dbReference>
<accession>A0A516SJX2</accession>
<dbReference type="GO" id="GO:0010181">
    <property type="term" value="F:FMN binding"/>
    <property type="evidence" value="ECO:0007669"/>
    <property type="project" value="TreeGrafter"/>
</dbReference>
<dbReference type="Proteomes" id="UP000317550">
    <property type="component" value="Chromosome"/>
</dbReference>
<evidence type="ECO:0000259" key="1">
    <source>
        <dbReference type="Pfam" id="PF03358"/>
    </source>
</evidence>
<protein>
    <submittedName>
        <fullName evidence="2">NAD(P)H-dependent oxidoreductase</fullName>
    </submittedName>
</protein>
<dbReference type="GO" id="GO:0016491">
    <property type="term" value="F:oxidoreductase activity"/>
    <property type="evidence" value="ECO:0007669"/>
    <property type="project" value="InterPro"/>
</dbReference>
<evidence type="ECO:0000313" key="2">
    <source>
        <dbReference type="EMBL" id="QDQ28444.1"/>
    </source>
</evidence>
<sequence>MSTRILVFAGSARRDSLNKRLAAALAAALSDAGAEVSLIDLADFEMPLYHGDWESAHGVPEAATRLNTLMLSHDALALASPENNASISALMKNTLDWLSRIKGGEGFAGKTALLTAASPGALGGLRGLNHLRDILHSLGVGTLPQTLAVSRAHEAFTDEGGLSNERQQGQLVQLATRLVAVASALKAA</sequence>
<proteinExistence type="predicted"/>
<name>A0A516SJX2_9NEIS</name>
<dbReference type="SUPFAM" id="SSF52218">
    <property type="entry name" value="Flavoproteins"/>
    <property type="match status" value="1"/>
</dbReference>
<dbReference type="InterPro" id="IPR029039">
    <property type="entry name" value="Flavoprotein-like_sf"/>
</dbReference>
<dbReference type="PANTHER" id="PTHR30543">
    <property type="entry name" value="CHROMATE REDUCTASE"/>
    <property type="match status" value="1"/>
</dbReference>
<dbReference type="InterPro" id="IPR005025">
    <property type="entry name" value="FMN_Rdtase-like_dom"/>
</dbReference>
<gene>
    <name evidence="2" type="ORF">FNU76_19940</name>
</gene>
<dbReference type="EMBL" id="CP041730">
    <property type="protein sequence ID" value="QDQ28444.1"/>
    <property type="molecule type" value="Genomic_DNA"/>
</dbReference>
<reference evidence="3" key="1">
    <citation type="submission" date="2019-07" db="EMBL/GenBank/DDBJ databases">
        <title>Chitinimonas sp. nov., isolated from Ny-Alesund, arctica soil.</title>
        <authorList>
            <person name="Xu Q."/>
            <person name="Peng F."/>
        </authorList>
    </citation>
    <scope>NUCLEOTIDE SEQUENCE [LARGE SCALE GENOMIC DNA]</scope>
    <source>
        <strain evidence="3">R3-44</strain>
    </source>
</reference>